<protein>
    <submittedName>
        <fullName evidence="1">Uncharacterized protein</fullName>
    </submittedName>
</protein>
<dbReference type="EMBL" id="AQHY01000040">
    <property type="protein sequence ID" value="EOA52266.1"/>
    <property type="molecule type" value="Genomic_DNA"/>
</dbReference>
<dbReference type="AlphaFoldDB" id="U6R996"/>
<dbReference type="STRING" id="1121098.HMPREF1534_03692"/>
<accession>U6R996</accession>
<gene>
    <name evidence="1" type="ORF">HMPREF1534_03692</name>
</gene>
<keyword evidence="2" id="KW-1185">Reference proteome</keyword>
<proteinExistence type="predicted"/>
<dbReference type="Proteomes" id="UP000017831">
    <property type="component" value="Unassembled WGS sequence"/>
</dbReference>
<reference evidence="1 2" key="1">
    <citation type="submission" date="2013-04" db="EMBL/GenBank/DDBJ databases">
        <title>The Genome Sequence of Bacteroides massiliensis DSM 17679.</title>
        <authorList>
            <consortium name="The Broad Institute Genomics Platform"/>
            <person name="Earl A."/>
            <person name="Ward D."/>
            <person name="Feldgarden M."/>
            <person name="Gevers D."/>
            <person name="Martens E."/>
            <person name="Fenner L."/>
            <person name="Roux V."/>
            <person name="Mallet M.N."/>
            <person name="Raoult D."/>
            <person name="Walker B."/>
            <person name="Young S."/>
            <person name="Zeng Q."/>
            <person name="Gargeya S."/>
            <person name="Fitzgerald M."/>
            <person name="Haas B."/>
            <person name="Abouelleil A."/>
            <person name="Allen A.W."/>
            <person name="Alvarado L."/>
            <person name="Arachchi H.M."/>
            <person name="Berlin A.M."/>
            <person name="Chapman S.B."/>
            <person name="Gainer-Dewar J."/>
            <person name="Goldberg J."/>
            <person name="Griggs A."/>
            <person name="Gujja S."/>
            <person name="Hansen M."/>
            <person name="Howarth C."/>
            <person name="Imamovic A."/>
            <person name="Ireland A."/>
            <person name="Larimer J."/>
            <person name="McCowan C."/>
            <person name="Murphy C."/>
            <person name="Pearson M."/>
            <person name="Poon T.W."/>
            <person name="Priest M."/>
            <person name="Roberts A."/>
            <person name="Saif S."/>
            <person name="Shea T."/>
            <person name="Sisk P."/>
            <person name="Sykes S."/>
            <person name="Wortman J."/>
            <person name="Nusbaum C."/>
            <person name="Birren B."/>
        </authorList>
    </citation>
    <scope>NUCLEOTIDE SEQUENCE [LARGE SCALE GENOMIC DNA]</scope>
    <source>
        <strain evidence="2">B84634 / Timone 84634 / DSM 17679 / JCM 13223</strain>
    </source>
</reference>
<organism evidence="1 2">
    <name type="scientific">Phocaeicola massiliensis B84634 = Timone 84634 = DSM 17679 = JCM 13223</name>
    <dbReference type="NCBI Taxonomy" id="1121098"/>
    <lineage>
        <taxon>Bacteria</taxon>
        <taxon>Pseudomonadati</taxon>
        <taxon>Bacteroidota</taxon>
        <taxon>Bacteroidia</taxon>
        <taxon>Bacteroidales</taxon>
        <taxon>Bacteroidaceae</taxon>
        <taxon>Phocaeicola</taxon>
    </lineage>
</organism>
<name>U6R996_9BACT</name>
<evidence type="ECO:0000313" key="1">
    <source>
        <dbReference type="EMBL" id="EOA52266.1"/>
    </source>
</evidence>
<evidence type="ECO:0000313" key="2">
    <source>
        <dbReference type="Proteomes" id="UP000017831"/>
    </source>
</evidence>
<sequence length="51" mass="5926">MEKTLPLVDRTHAYDNSVENQTPLLLFRTIDGSLYKQHVEGIPEWAPFLLK</sequence>
<dbReference type="HOGENOM" id="CLU_3095602_0_0_10"/>
<comment type="caution">
    <text evidence="1">The sequence shown here is derived from an EMBL/GenBank/DDBJ whole genome shotgun (WGS) entry which is preliminary data.</text>
</comment>